<evidence type="ECO:0000313" key="1">
    <source>
        <dbReference type="Proteomes" id="UP000887576"/>
    </source>
</evidence>
<accession>A0AC34Q4M7</accession>
<proteinExistence type="predicted"/>
<evidence type="ECO:0000313" key="2">
    <source>
        <dbReference type="WBParaSite" id="JU765_v2.g1289.t1"/>
    </source>
</evidence>
<name>A0AC34Q4M7_9BILA</name>
<organism evidence="1 2">
    <name type="scientific">Panagrolaimus sp. JU765</name>
    <dbReference type="NCBI Taxonomy" id="591449"/>
    <lineage>
        <taxon>Eukaryota</taxon>
        <taxon>Metazoa</taxon>
        <taxon>Ecdysozoa</taxon>
        <taxon>Nematoda</taxon>
        <taxon>Chromadorea</taxon>
        <taxon>Rhabditida</taxon>
        <taxon>Tylenchina</taxon>
        <taxon>Panagrolaimomorpha</taxon>
        <taxon>Panagrolaimoidea</taxon>
        <taxon>Panagrolaimidae</taxon>
        <taxon>Panagrolaimus</taxon>
    </lineage>
</organism>
<dbReference type="WBParaSite" id="JU765_v2.g1289.t1">
    <property type="protein sequence ID" value="JU765_v2.g1289.t1"/>
    <property type="gene ID" value="JU765_v2.g1289"/>
</dbReference>
<protein>
    <submittedName>
        <fullName evidence="2">Uncharacterized protein</fullName>
    </submittedName>
</protein>
<reference evidence="2" key="1">
    <citation type="submission" date="2022-11" db="UniProtKB">
        <authorList>
            <consortium name="WormBaseParasite"/>
        </authorList>
    </citation>
    <scope>IDENTIFICATION</scope>
</reference>
<sequence length="122" mass="13519">MKFLIVFLFAFIMVVNAGGVGRTCKVDGDCAKDGVCKYGMCYYLLIVFLFAFVMVVNAGGVGRTCKVDGDCAKDGVCKYGMCYYAPSPYVPCKSDAECVNEDEKCIIEYCRVPYLPNLLKEY</sequence>
<dbReference type="Proteomes" id="UP000887576">
    <property type="component" value="Unplaced"/>
</dbReference>